<dbReference type="PROSITE" id="PS50041">
    <property type="entry name" value="C_TYPE_LECTIN_2"/>
    <property type="match status" value="1"/>
</dbReference>
<feature type="signal peptide" evidence="1">
    <location>
        <begin position="1"/>
        <end position="15"/>
    </location>
</feature>
<proteinExistence type="predicted"/>
<dbReference type="InterPro" id="IPR016187">
    <property type="entry name" value="CTDL_fold"/>
</dbReference>
<feature type="domain" description="C-type lectin" evidence="2">
    <location>
        <begin position="204"/>
        <end position="306"/>
    </location>
</feature>
<name>A0AAV2RHD7_MEGNR</name>
<dbReference type="SMART" id="SM00034">
    <property type="entry name" value="CLECT"/>
    <property type="match status" value="1"/>
</dbReference>
<dbReference type="Gene3D" id="3.10.100.10">
    <property type="entry name" value="Mannose-Binding Protein A, subunit A"/>
    <property type="match status" value="1"/>
</dbReference>
<dbReference type="Proteomes" id="UP001497623">
    <property type="component" value="Unassembled WGS sequence"/>
</dbReference>
<reference evidence="3 4" key="1">
    <citation type="submission" date="2024-05" db="EMBL/GenBank/DDBJ databases">
        <authorList>
            <person name="Wallberg A."/>
        </authorList>
    </citation>
    <scope>NUCLEOTIDE SEQUENCE [LARGE SCALE GENOMIC DNA]</scope>
</reference>
<gene>
    <name evidence="3" type="ORF">MNOR_LOCUS25299</name>
</gene>
<keyword evidence="1" id="KW-0732">Signal</keyword>
<evidence type="ECO:0000259" key="2">
    <source>
        <dbReference type="PROSITE" id="PS50041"/>
    </source>
</evidence>
<sequence length="334" mass="37782">ILLLCLLSQTDYVQACDDDCKDDLIQKFQNLLESQLDSKMKQIIMKFESKFEKLNLKMDQISNTLTTNQNAISSDLQSVKAHIETYQLSFHELKTSHLFMTSQLIEHLAQDKETDNAPSSQNISNVNDSLNELKTLAKESNVILTELMEDCKGPSNTTTQQLNDILESTEEMDQNRMKADNVTGSSLITLSNEIERCPEGFIKMSSQCFKMFRDRGYTWPEAKTKCEQEGYILAQPDDAVAVDLRKYIYEEYGDYSPAWLGAQGDGSKFEYAHGSLALDNASPLWFPEHPGSYVGADRCLVMLVDGNSVSNQPERPYLASQCIYPYNYALCEAN</sequence>
<dbReference type="InterPro" id="IPR001304">
    <property type="entry name" value="C-type_lectin-like"/>
</dbReference>
<dbReference type="AlphaFoldDB" id="A0AAV2RHD7"/>
<evidence type="ECO:0000256" key="1">
    <source>
        <dbReference type="SAM" id="SignalP"/>
    </source>
</evidence>
<dbReference type="InterPro" id="IPR016186">
    <property type="entry name" value="C-type_lectin-like/link_sf"/>
</dbReference>
<dbReference type="SUPFAM" id="SSF56436">
    <property type="entry name" value="C-type lectin-like"/>
    <property type="match status" value="1"/>
</dbReference>
<dbReference type="EMBL" id="CAXKWB010024012">
    <property type="protein sequence ID" value="CAL4125747.1"/>
    <property type="molecule type" value="Genomic_DNA"/>
</dbReference>
<feature type="non-terminal residue" evidence="3">
    <location>
        <position position="1"/>
    </location>
</feature>
<comment type="caution">
    <text evidence="3">The sequence shown here is derived from an EMBL/GenBank/DDBJ whole genome shotgun (WGS) entry which is preliminary data.</text>
</comment>
<accession>A0AAV2RHD7</accession>
<evidence type="ECO:0000313" key="4">
    <source>
        <dbReference type="Proteomes" id="UP001497623"/>
    </source>
</evidence>
<feature type="chain" id="PRO_5043371251" description="C-type lectin domain-containing protein" evidence="1">
    <location>
        <begin position="16"/>
        <end position="334"/>
    </location>
</feature>
<protein>
    <recommendedName>
        <fullName evidence="2">C-type lectin domain-containing protein</fullName>
    </recommendedName>
</protein>
<keyword evidence="4" id="KW-1185">Reference proteome</keyword>
<dbReference type="CDD" id="cd00037">
    <property type="entry name" value="CLECT"/>
    <property type="match status" value="1"/>
</dbReference>
<organism evidence="3 4">
    <name type="scientific">Meganyctiphanes norvegica</name>
    <name type="common">Northern krill</name>
    <name type="synonym">Thysanopoda norvegica</name>
    <dbReference type="NCBI Taxonomy" id="48144"/>
    <lineage>
        <taxon>Eukaryota</taxon>
        <taxon>Metazoa</taxon>
        <taxon>Ecdysozoa</taxon>
        <taxon>Arthropoda</taxon>
        <taxon>Crustacea</taxon>
        <taxon>Multicrustacea</taxon>
        <taxon>Malacostraca</taxon>
        <taxon>Eumalacostraca</taxon>
        <taxon>Eucarida</taxon>
        <taxon>Euphausiacea</taxon>
        <taxon>Euphausiidae</taxon>
        <taxon>Meganyctiphanes</taxon>
    </lineage>
</organism>
<evidence type="ECO:0000313" key="3">
    <source>
        <dbReference type="EMBL" id="CAL4125747.1"/>
    </source>
</evidence>